<dbReference type="InterPro" id="IPR030888">
    <property type="entry name" value="Put_ccm"/>
</dbReference>
<proteinExistence type="predicted"/>
<evidence type="ECO:0008006" key="3">
    <source>
        <dbReference type="Google" id="ProtNLM"/>
    </source>
</evidence>
<gene>
    <name evidence="2" type="ORF">AVDCRST_MAG50-980</name>
</gene>
<protein>
    <recommendedName>
        <fullName evidence="3">Heme exporter protein D</fullName>
    </recommendedName>
</protein>
<organism evidence="2">
    <name type="scientific">uncultured Acidimicrobiales bacterium</name>
    <dbReference type="NCBI Taxonomy" id="310071"/>
    <lineage>
        <taxon>Bacteria</taxon>
        <taxon>Bacillati</taxon>
        <taxon>Actinomycetota</taxon>
        <taxon>Acidimicrobiia</taxon>
        <taxon>Acidimicrobiales</taxon>
        <taxon>environmental samples</taxon>
    </lineage>
</organism>
<sequence>MSYVLAGYGATFMTLGAYAAYLLARQRKLVRSK</sequence>
<dbReference type="EMBL" id="CADCTF010000001">
    <property type="protein sequence ID" value="CAA9209938.1"/>
    <property type="molecule type" value="Genomic_DNA"/>
</dbReference>
<evidence type="ECO:0000256" key="1">
    <source>
        <dbReference type="SAM" id="Phobius"/>
    </source>
</evidence>
<accession>A0A6J4GY37</accession>
<name>A0A6J4GY37_9ACTN</name>
<evidence type="ECO:0000313" key="2">
    <source>
        <dbReference type="EMBL" id="CAA9209938.1"/>
    </source>
</evidence>
<keyword evidence="1" id="KW-0472">Membrane</keyword>
<dbReference type="AlphaFoldDB" id="A0A6J4GY37"/>
<dbReference type="NCBIfam" id="TIGR04391">
    <property type="entry name" value="CcmD_alt_fam"/>
    <property type="match status" value="1"/>
</dbReference>
<keyword evidence="1" id="KW-0812">Transmembrane</keyword>
<feature type="transmembrane region" description="Helical" evidence="1">
    <location>
        <begin position="6"/>
        <end position="24"/>
    </location>
</feature>
<reference evidence="2" key="1">
    <citation type="submission" date="2020-02" db="EMBL/GenBank/DDBJ databases">
        <authorList>
            <person name="Meier V. D."/>
        </authorList>
    </citation>
    <scope>NUCLEOTIDE SEQUENCE</scope>
    <source>
        <strain evidence="2">AVDCRST_MAG50</strain>
    </source>
</reference>
<keyword evidence="1" id="KW-1133">Transmembrane helix</keyword>